<comment type="caution">
    <text evidence="2">The sequence shown here is derived from an EMBL/GenBank/DDBJ whole genome shotgun (WGS) entry which is preliminary data.</text>
</comment>
<dbReference type="Proteomes" id="UP000664859">
    <property type="component" value="Unassembled WGS sequence"/>
</dbReference>
<evidence type="ECO:0000313" key="3">
    <source>
        <dbReference type="Proteomes" id="UP000664859"/>
    </source>
</evidence>
<feature type="region of interest" description="Disordered" evidence="1">
    <location>
        <begin position="125"/>
        <end position="160"/>
    </location>
</feature>
<feature type="compositionally biased region" description="Low complexity" evidence="1">
    <location>
        <begin position="125"/>
        <end position="146"/>
    </location>
</feature>
<organism evidence="2 3">
    <name type="scientific">Tribonema minus</name>
    <dbReference type="NCBI Taxonomy" id="303371"/>
    <lineage>
        <taxon>Eukaryota</taxon>
        <taxon>Sar</taxon>
        <taxon>Stramenopiles</taxon>
        <taxon>Ochrophyta</taxon>
        <taxon>PX clade</taxon>
        <taxon>Xanthophyceae</taxon>
        <taxon>Tribonematales</taxon>
        <taxon>Tribonemataceae</taxon>
        <taxon>Tribonema</taxon>
    </lineage>
</organism>
<reference evidence="2" key="1">
    <citation type="submission" date="2021-02" db="EMBL/GenBank/DDBJ databases">
        <title>First Annotated Genome of the Yellow-green Alga Tribonema minus.</title>
        <authorList>
            <person name="Mahan K.M."/>
        </authorList>
    </citation>
    <scope>NUCLEOTIDE SEQUENCE</scope>
    <source>
        <strain evidence="2">UTEX B ZZ1240</strain>
    </source>
</reference>
<gene>
    <name evidence="2" type="ORF">JKP88DRAFT_256223</name>
</gene>
<feature type="non-terminal residue" evidence="2">
    <location>
        <position position="1"/>
    </location>
</feature>
<protein>
    <submittedName>
        <fullName evidence="2">Uncharacterized protein</fullName>
    </submittedName>
</protein>
<keyword evidence="3" id="KW-1185">Reference proteome</keyword>
<sequence length="655" mass="69216">MLDDEAGGGGSADPEYKCNLCDLVVKKGMSLLSLQQRLNAHIAAKHQRKHHSGTATTFLERSDLSTSHLQTIYTECALCKNLFHANKTFRVDSSDASAGKHCRKCRPITSPAAVAATLSTTASAAPLAPDASTATATTSLPQQQPACTPIGNPTQRDQRTRSRHLLLRLVAAAPPAARRGRNVGAAVLHEGVGVAVEGADVAMEDAFAAAAMMQTSAVAERLAAAEPEAAAAAVPAAAVQPVLRTAALATAAAVMPAAAAAVLATAAVARELKTAAVAVAAVAAATAADEAVVVAAAAAAEGAPERQVRRQQRQRQALQAQQFATTRSLARPRNRRYVGAALENAATHLLAHTMTMFVNAAREPDSAGRVQRLQRSTILHHLMPSLITSTDGAPGITRSDRIRMLARGELDRLVPALLAHARAHRRWRARQQTEAAINAYVLQCMGTRGGLQQAARFLQPKTVAIPDDDCFAAMQSKHPPAAPGEQLHELSGMVDQLVAKAADMPAELSLLQGEGIEPETVAKLIQRASPYSGAGPSGLRYSHLQDALRTSWGRHEFAAVLTRWLQTVMREAARLPDAFWQLHGAGRLTPLAEQQEDGTAKQRPIVCGEVLQRLCTSVYVADRKDFLAELLEPDGQYGVAVSAGAEKAAMAGKLA</sequence>
<name>A0A835YZF6_9STRA</name>
<proteinExistence type="predicted"/>
<dbReference type="EMBL" id="JAFCMP010000432">
    <property type="protein sequence ID" value="KAG5179989.1"/>
    <property type="molecule type" value="Genomic_DNA"/>
</dbReference>
<dbReference type="AlphaFoldDB" id="A0A835YZF6"/>
<accession>A0A835YZF6</accession>
<evidence type="ECO:0000313" key="2">
    <source>
        <dbReference type="EMBL" id="KAG5179989.1"/>
    </source>
</evidence>
<evidence type="ECO:0000256" key="1">
    <source>
        <dbReference type="SAM" id="MobiDB-lite"/>
    </source>
</evidence>